<dbReference type="Gene3D" id="1.10.287.130">
    <property type="match status" value="1"/>
</dbReference>
<feature type="transmembrane region" description="Helical" evidence="9">
    <location>
        <begin position="67"/>
        <end position="87"/>
    </location>
</feature>
<evidence type="ECO:0000256" key="2">
    <source>
        <dbReference type="ARBA" id="ARBA00012438"/>
    </source>
</evidence>
<dbReference type="CDD" id="cd17546">
    <property type="entry name" value="REC_hyHK_CKI1_RcsC-like"/>
    <property type="match status" value="1"/>
</dbReference>
<evidence type="ECO:0000256" key="6">
    <source>
        <dbReference type="PROSITE-ProRule" id="PRU00169"/>
    </source>
</evidence>
<dbReference type="InterPro" id="IPR035965">
    <property type="entry name" value="PAS-like_dom_sf"/>
</dbReference>
<dbReference type="InterPro" id="IPR036890">
    <property type="entry name" value="HATPase_C_sf"/>
</dbReference>
<dbReference type="PANTHER" id="PTHR43047">
    <property type="entry name" value="TWO-COMPONENT HISTIDINE PROTEIN KINASE"/>
    <property type="match status" value="1"/>
</dbReference>
<dbReference type="SMART" id="SM00388">
    <property type="entry name" value="HisKA"/>
    <property type="match status" value="1"/>
</dbReference>
<dbReference type="AlphaFoldDB" id="B8DMH5"/>
<dbReference type="EMBL" id="CP001197">
    <property type="protein sequence ID" value="ACL08819.1"/>
    <property type="molecule type" value="Genomic_DNA"/>
</dbReference>
<name>B8DMH5_NITV9</name>
<dbReference type="GO" id="GO:0000155">
    <property type="term" value="F:phosphorelay sensor kinase activity"/>
    <property type="evidence" value="ECO:0007669"/>
    <property type="project" value="InterPro"/>
</dbReference>
<dbReference type="InterPro" id="IPR005467">
    <property type="entry name" value="His_kinase_dom"/>
</dbReference>
<dbReference type="Gene3D" id="3.30.450.20">
    <property type="entry name" value="PAS domain"/>
    <property type="match status" value="1"/>
</dbReference>
<feature type="domain" description="Response regulatory" evidence="11">
    <location>
        <begin position="578"/>
        <end position="697"/>
    </location>
</feature>
<dbReference type="Gene3D" id="3.30.565.10">
    <property type="entry name" value="Histidine kinase-like ATPase, C-terminal domain"/>
    <property type="match status" value="1"/>
</dbReference>
<evidence type="ECO:0000259" key="10">
    <source>
        <dbReference type="PROSITE" id="PS50109"/>
    </source>
</evidence>
<evidence type="ECO:0000256" key="3">
    <source>
        <dbReference type="ARBA" id="ARBA00022553"/>
    </source>
</evidence>
<dbReference type="InterPro" id="IPR011006">
    <property type="entry name" value="CheY-like_superfamily"/>
</dbReference>
<accession>B8DMH5</accession>
<dbReference type="KEGG" id="dvm:DvMF_1875"/>
<reference evidence="13" key="1">
    <citation type="submission" date="2008-10" db="EMBL/GenBank/DDBJ databases">
        <title>Complete sequence of Desulfovibrio vulgaris str. 'Miyazaki F'.</title>
        <authorList>
            <person name="Lucas S."/>
            <person name="Copeland A."/>
            <person name="Lapidus A."/>
            <person name="Glavina del Rio T."/>
            <person name="Dalin E."/>
            <person name="Tice H."/>
            <person name="Bruce D."/>
            <person name="Goodwin L."/>
            <person name="Pitluck S."/>
            <person name="Sims D."/>
            <person name="Brettin T."/>
            <person name="Detter J.C."/>
            <person name="Han C."/>
            <person name="Larimer F."/>
            <person name="Land M."/>
            <person name="Hauser L."/>
            <person name="Kyrpides N."/>
            <person name="Mikhailova N."/>
            <person name="Hazen T.C."/>
            <person name="Richardson P."/>
        </authorList>
    </citation>
    <scope>NUCLEOTIDE SEQUENCE</scope>
    <source>
        <strain evidence="13">Miyazaki F</strain>
    </source>
</reference>
<dbReference type="eggNOG" id="COG5002">
    <property type="taxonomic scope" value="Bacteria"/>
</dbReference>
<evidence type="ECO:0000256" key="9">
    <source>
        <dbReference type="SAM" id="Phobius"/>
    </source>
</evidence>
<comment type="catalytic activity">
    <reaction evidence="1">
        <text>ATP + protein L-histidine = ADP + protein N-phospho-L-histidine.</text>
        <dbReference type="EC" id="2.7.13.3"/>
    </reaction>
</comment>
<dbReference type="PROSITE" id="PS50110">
    <property type="entry name" value="RESPONSE_REGULATORY"/>
    <property type="match status" value="1"/>
</dbReference>
<feature type="region of interest" description="Disordered" evidence="8">
    <location>
        <begin position="381"/>
        <end position="471"/>
    </location>
</feature>
<dbReference type="Pfam" id="PF02518">
    <property type="entry name" value="HATPase_c"/>
    <property type="match status" value="1"/>
</dbReference>
<feature type="compositionally biased region" description="Gly residues" evidence="8">
    <location>
        <begin position="428"/>
        <end position="452"/>
    </location>
</feature>
<evidence type="ECO:0000259" key="12">
    <source>
        <dbReference type="PROSITE" id="PS50113"/>
    </source>
</evidence>
<dbReference type="SMART" id="SM00448">
    <property type="entry name" value="REC"/>
    <property type="match status" value="1"/>
</dbReference>
<dbReference type="PANTHER" id="PTHR43047:SF78">
    <property type="entry name" value="SENSORY_REGULATORY PROTEIN RPFC"/>
    <property type="match status" value="1"/>
</dbReference>
<protein>
    <recommendedName>
        <fullName evidence="2">histidine kinase</fullName>
        <ecNumber evidence="2">2.7.13.3</ecNumber>
    </recommendedName>
</protein>
<dbReference type="PRINTS" id="PR00344">
    <property type="entry name" value="BCTRLSENSOR"/>
</dbReference>
<proteinExistence type="predicted"/>
<sequence>MAVTLFFLSRHGVHVHNPVLLFVVAIVLAAYLGGHASGLASVGLSLVYVLLTWSTGFATFVYSEASVSRLVVFLLTMPVVSLLVSYLQTRNERMLERLEAKSERLRESEARLRRAELVAGIGNWEADLRTGVLVTSEGARRIYGIPDHCDSFEVVKAIPLPEYRPALDAALHELVTRGVEYVIEFRIRRPSDGGVADIQSRAKYDAERHRVYGTIKDITARKRAERELIEANRQAKSASETKSLFLANMSHEIRTPLNGILGALQLLKADLADPEQAGYANLAIRSSQRLAHLLTDLLDLSRVEAGRMPVASEPFDLARLGEAVRELFQFELGTRGLALDVQLAPGLPQTVLGDEGKTRQILFNLVGNALKFTERGGVRLSLSPLRGLPGLPDRPDQPDRPEQLDRSHPQPFRSGEAGGAGDSVTAAGGNGAGSNGAGGNGAGRQGIPGGPDGSDRRDGADRPGALDETEATAGEVAGVLFMVEDTGKGIPDALLRTIFDPFTQADNSYVRRHQGAGLGLSIVRRLVTLLGGTICVDSEEGRGTVFCVALPFRTAERCELPPEVADCPPPPPDGAPVRVLLAEDDATTRLVGQRLLQKAGYSVTLAVDGDDALARLAAEEVDVVLMDIHMPNTDGITAASTIRTSPRFADKCNVPILAVTAAAMAGDRERFLAAGLDGYVAKPFDMADLVEEIECARRKRQVCYR</sequence>
<dbReference type="SUPFAM" id="SSF52172">
    <property type="entry name" value="CheY-like"/>
    <property type="match status" value="1"/>
</dbReference>
<feature type="transmembrane region" description="Helical" evidence="9">
    <location>
        <begin position="39"/>
        <end position="61"/>
    </location>
</feature>
<gene>
    <name evidence="13" type="ordered locus">DvMF_1875</name>
</gene>
<keyword evidence="5 13" id="KW-0418">Kinase</keyword>
<evidence type="ECO:0000256" key="8">
    <source>
        <dbReference type="SAM" id="MobiDB-lite"/>
    </source>
</evidence>
<evidence type="ECO:0000256" key="1">
    <source>
        <dbReference type="ARBA" id="ARBA00000085"/>
    </source>
</evidence>
<dbReference type="Gene3D" id="3.40.50.2300">
    <property type="match status" value="1"/>
</dbReference>
<feature type="domain" description="PAC" evidence="12">
    <location>
        <begin position="181"/>
        <end position="230"/>
    </location>
</feature>
<organism evidence="13">
    <name type="scientific">Nitratidesulfovibrio vulgaris (strain DSM 19637 / Miyazaki F)</name>
    <name type="common">Desulfovibrio vulgaris</name>
    <dbReference type="NCBI Taxonomy" id="883"/>
    <lineage>
        <taxon>Bacteria</taxon>
        <taxon>Pseudomonadati</taxon>
        <taxon>Thermodesulfobacteriota</taxon>
        <taxon>Desulfovibrionia</taxon>
        <taxon>Desulfovibrionales</taxon>
        <taxon>Desulfovibrionaceae</taxon>
        <taxon>Nitratidesulfovibrio</taxon>
    </lineage>
</organism>
<keyword evidence="7" id="KW-0175">Coiled coil</keyword>
<keyword evidence="3 6" id="KW-0597">Phosphoprotein</keyword>
<keyword evidence="9" id="KW-0812">Transmembrane</keyword>
<feature type="coiled-coil region" evidence="7">
    <location>
        <begin position="88"/>
        <end position="118"/>
    </location>
</feature>
<dbReference type="EC" id="2.7.13.3" evidence="2"/>
<evidence type="ECO:0000259" key="11">
    <source>
        <dbReference type="PROSITE" id="PS50110"/>
    </source>
</evidence>
<feature type="compositionally biased region" description="Low complexity" evidence="8">
    <location>
        <begin position="381"/>
        <end position="391"/>
    </location>
</feature>
<dbReference type="InterPro" id="IPR036097">
    <property type="entry name" value="HisK_dim/P_sf"/>
</dbReference>
<evidence type="ECO:0000256" key="4">
    <source>
        <dbReference type="ARBA" id="ARBA00022679"/>
    </source>
</evidence>
<dbReference type="PROSITE" id="PS50109">
    <property type="entry name" value="HIS_KIN"/>
    <property type="match status" value="1"/>
</dbReference>
<feature type="compositionally biased region" description="Basic and acidic residues" evidence="8">
    <location>
        <begin position="453"/>
        <end position="465"/>
    </location>
</feature>
<dbReference type="InterPro" id="IPR003594">
    <property type="entry name" value="HATPase_dom"/>
</dbReference>
<keyword evidence="4" id="KW-0808">Transferase</keyword>
<feature type="compositionally biased region" description="Basic and acidic residues" evidence="8">
    <location>
        <begin position="393"/>
        <end position="408"/>
    </location>
</feature>
<feature type="domain" description="Histidine kinase" evidence="10">
    <location>
        <begin position="248"/>
        <end position="554"/>
    </location>
</feature>
<evidence type="ECO:0000256" key="7">
    <source>
        <dbReference type="SAM" id="Coils"/>
    </source>
</evidence>
<dbReference type="InterPro" id="IPR004358">
    <property type="entry name" value="Sig_transdc_His_kin-like_C"/>
</dbReference>
<keyword evidence="9" id="KW-1133">Transmembrane helix</keyword>
<evidence type="ECO:0000313" key="13">
    <source>
        <dbReference type="EMBL" id="ACL08819.1"/>
    </source>
</evidence>
<dbReference type="Pfam" id="PF00512">
    <property type="entry name" value="HisKA"/>
    <property type="match status" value="1"/>
</dbReference>
<dbReference type="SUPFAM" id="SSF55785">
    <property type="entry name" value="PYP-like sensor domain (PAS domain)"/>
    <property type="match status" value="1"/>
</dbReference>
<dbReference type="CDD" id="cd00082">
    <property type="entry name" value="HisKA"/>
    <property type="match status" value="1"/>
</dbReference>
<dbReference type="InterPro" id="IPR003661">
    <property type="entry name" value="HisK_dim/P_dom"/>
</dbReference>
<feature type="modified residue" description="4-aspartylphosphate" evidence="6">
    <location>
        <position position="627"/>
    </location>
</feature>
<dbReference type="SUPFAM" id="SSF47384">
    <property type="entry name" value="Homodimeric domain of signal transducing histidine kinase"/>
    <property type="match status" value="1"/>
</dbReference>
<dbReference type="InterPro" id="IPR000700">
    <property type="entry name" value="PAS-assoc_C"/>
</dbReference>
<keyword evidence="9" id="KW-0472">Membrane</keyword>
<dbReference type="SMART" id="SM00387">
    <property type="entry name" value="HATPase_c"/>
    <property type="match status" value="1"/>
</dbReference>
<dbReference type="eggNOG" id="COG0784">
    <property type="taxonomic scope" value="Bacteria"/>
</dbReference>
<dbReference type="HOGENOM" id="CLU_000445_114_15_7"/>
<dbReference type="SUPFAM" id="SSF55874">
    <property type="entry name" value="ATPase domain of HSP90 chaperone/DNA topoisomerase II/histidine kinase"/>
    <property type="match status" value="1"/>
</dbReference>
<dbReference type="eggNOG" id="COG2205">
    <property type="taxonomic scope" value="Bacteria"/>
</dbReference>
<evidence type="ECO:0000256" key="5">
    <source>
        <dbReference type="ARBA" id="ARBA00022777"/>
    </source>
</evidence>
<dbReference type="PROSITE" id="PS50113">
    <property type="entry name" value="PAC"/>
    <property type="match status" value="1"/>
</dbReference>
<dbReference type="Pfam" id="PF00072">
    <property type="entry name" value="Response_reg"/>
    <property type="match status" value="1"/>
</dbReference>
<dbReference type="STRING" id="883.DvMF_1875"/>
<feature type="transmembrane region" description="Helical" evidence="9">
    <location>
        <begin position="15"/>
        <end position="32"/>
    </location>
</feature>
<dbReference type="InterPro" id="IPR001789">
    <property type="entry name" value="Sig_transdc_resp-reg_receiver"/>
</dbReference>